<evidence type="ECO:0000256" key="6">
    <source>
        <dbReference type="PIRSR" id="PIRSR600246-2"/>
    </source>
</evidence>
<sequence length="322" mass="33294">MSSSVVAGRVPGDGPLVLVHGGAWDIPQDETEAHLDGLDRALRIGQRALERGLASLDVVVEVVAALEDHPAFDAGRGAVLDRDGQPQLDAGVMDGGDLTWGAVANVRRLKNPIRTARALVDEDGQARLLVADGAERFAAELGHAAVSPSSLVVEREVARHRRIAEHAAFHTSAAFAGAMDVPRGTVGCVVRDGAGRLAAATSTGGAPYTRAGRVGDSPIPGAGFFADAYGAASATGWGEAILTTQLAARAVAAVERGESPDRAAEAAVLDLGARVRWAEASRATAGLILVGADGTAGWAFSTPRMARGWWRPGEERVATLDR</sequence>
<reference evidence="8 9" key="1">
    <citation type="submission" date="2016-11" db="EMBL/GenBank/DDBJ databases">
        <title>Study of marine rhodopsin-containing bacteria.</title>
        <authorList>
            <person name="Yoshizawa S."/>
            <person name="Kumagai Y."/>
            <person name="Kogure K."/>
        </authorList>
    </citation>
    <scope>NUCLEOTIDE SEQUENCE [LARGE SCALE GENOMIC DNA]</scope>
    <source>
        <strain evidence="8 9">SAORIC-28</strain>
    </source>
</reference>
<dbReference type="Proteomes" id="UP000216339">
    <property type="component" value="Unassembled WGS sequence"/>
</dbReference>
<keyword evidence="9" id="KW-1185">Reference proteome</keyword>
<dbReference type="Gene3D" id="3.60.20.30">
    <property type="entry name" value="(Glycosyl)asparaginase"/>
    <property type="match status" value="1"/>
</dbReference>
<dbReference type="GO" id="GO:0005737">
    <property type="term" value="C:cytoplasm"/>
    <property type="evidence" value="ECO:0007669"/>
    <property type="project" value="TreeGrafter"/>
</dbReference>
<dbReference type="InterPro" id="IPR000246">
    <property type="entry name" value="Peptidase_T2"/>
</dbReference>
<dbReference type="Pfam" id="PF01112">
    <property type="entry name" value="Asparaginase_2"/>
    <property type="match status" value="1"/>
</dbReference>
<keyword evidence="1" id="KW-0645">Protease</keyword>
<gene>
    <name evidence="8" type="ORF">BSZ37_13160</name>
</gene>
<evidence type="ECO:0000256" key="2">
    <source>
        <dbReference type="ARBA" id="ARBA00022801"/>
    </source>
</evidence>
<feature type="active site" description="Nucleophile" evidence="5">
    <location>
        <position position="185"/>
    </location>
</feature>
<dbReference type="PANTHER" id="PTHR10188:SF6">
    <property type="entry name" value="N(4)-(BETA-N-ACETYLGLUCOSAMINYL)-L-ASPARAGINASE"/>
    <property type="match status" value="1"/>
</dbReference>
<dbReference type="EMBL" id="MQWD01000001">
    <property type="protein sequence ID" value="PAP78773.1"/>
    <property type="molecule type" value="Genomic_DNA"/>
</dbReference>
<dbReference type="PANTHER" id="PTHR10188">
    <property type="entry name" value="L-ASPARAGINASE"/>
    <property type="match status" value="1"/>
</dbReference>
<evidence type="ECO:0000256" key="3">
    <source>
        <dbReference type="ARBA" id="ARBA00022813"/>
    </source>
</evidence>
<dbReference type="GO" id="GO:0016811">
    <property type="term" value="F:hydrolase activity, acting on carbon-nitrogen (but not peptide) bonds, in linear amides"/>
    <property type="evidence" value="ECO:0007669"/>
    <property type="project" value="UniProtKB-ARBA"/>
</dbReference>
<dbReference type="SUPFAM" id="SSF56235">
    <property type="entry name" value="N-terminal nucleophile aminohydrolases (Ntn hydrolases)"/>
    <property type="match status" value="1"/>
</dbReference>
<feature type="binding site" evidence="6">
    <location>
        <begin position="235"/>
        <end position="238"/>
    </location>
    <ligand>
        <name>substrate</name>
    </ligand>
</feature>
<dbReference type="GO" id="GO:0008233">
    <property type="term" value="F:peptidase activity"/>
    <property type="evidence" value="ECO:0007669"/>
    <property type="project" value="UniProtKB-KW"/>
</dbReference>
<dbReference type="FunFam" id="3.60.20.30:FF:000001">
    <property type="entry name" value="Isoaspartyl peptidase/L-asparaginase"/>
    <property type="match status" value="1"/>
</dbReference>
<keyword evidence="2" id="KW-0378">Hydrolase</keyword>
<name>A0A271J5S0_9BACT</name>
<feature type="binding site" evidence="6">
    <location>
        <begin position="213"/>
        <end position="216"/>
    </location>
    <ligand>
        <name>substrate</name>
    </ligand>
</feature>
<proteinExistence type="predicted"/>
<evidence type="ECO:0000256" key="5">
    <source>
        <dbReference type="PIRSR" id="PIRSR600246-1"/>
    </source>
</evidence>
<dbReference type="InterPro" id="IPR029055">
    <property type="entry name" value="Ntn_hydrolases_N"/>
</dbReference>
<evidence type="ECO:0000256" key="7">
    <source>
        <dbReference type="PIRSR" id="PIRSR600246-3"/>
    </source>
</evidence>
<evidence type="ECO:0000256" key="4">
    <source>
        <dbReference type="ARBA" id="ARBA00069124"/>
    </source>
</evidence>
<evidence type="ECO:0000313" key="9">
    <source>
        <dbReference type="Proteomes" id="UP000216339"/>
    </source>
</evidence>
<evidence type="ECO:0000313" key="8">
    <source>
        <dbReference type="EMBL" id="PAP78773.1"/>
    </source>
</evidence>
<keyword evidence="3" id="KW-0068">Autocatalytic cleavage</keyword>
<organism evidence="8 9">
    <name type="scientific">Rubrivirga marina</name>
    <dbReference type="NCBI Taxonomy" id="1196024"/>
    <lineage>
        <taxon>Bacteria</taxon>
        <taxon>Pseudomonadati</taxon>
        <taxon>Rhodothermota</taxon>
        <taxon>Rhodothermia</taxon>
        <taxon>Rhodothermales</taxon>
        <taxon>Rubricoccaceae</taxon>
        <taxon>Rubrivirga</taxon>
    </lineage>
</organism>
<dbReference type="AlphaFoldDB" id="A0A271J5S0"/>
<protein>
    <recommendedName>
        <fullName evidence="4">Isoaspartyl peptidase</fullName>
    </recommendedName>
</protein>
<comment type="caution">
    <text evidence="8">The sequence shown here is derived from an EMBL/GenBank/DDBJ whole genome shotgun (WGS) entry which is preliminary data.</text>
</comment>
<accession>A0A271J5S0</accession>
<feature type="site" description="Cleavage; by autolysis" evidence="7">
    <location>
        <begin position="184"/>
        <end position="185"/>
    </location>
</feature>
<evidence type="ECO:0000256" key="1">
    <source>
        <dbReference type="ARBA" id="ARBA00022670"/>
    </source>
</evidence>
<dbReference type="GO" id="GO:0006508">
    <property type="term" value="P:proteolysis"/>
    <property type="evidence" value="ECO:0007669"/>
    <property type="project" value="UniProtKB-KW"/>
</dbReference>